<dbReference type="EMBL" id="VCYH01000002">
    <property type="protein sequence ID" value="MDN7023864.1"/>
    <property type="molecule type" value="Genomic_DNA"/>
</dbReference>
<comment type="caution">
    <text evidence="1">The sequence shown here is derived from an EMBL/GenBank/DDBJ whole genome shotgun (WGS) entry which is preliminary data.</text>
</comment>
<keyword evidence="2" id="KW-1185">Reference proteome</keyword>
<proteinExistence type="predicted"/>
<evidence type="ECO:0008006" key="3">
    <source>
        <dbReference type="Google" id="ProtNLM"/>
    </source>
</evidence>
<protein>
    <recommendedName>
        <fullName evidence="3">DUF4352 domain-containing protein</fullName>
    </recommendedName>
</protein>
<dbReference type="RefSeq" id="WP_301662950.1">
    <property type="nucleotide sequence ID" value="NZ_VCYH01000002.1"/>
</dbReference>
<reference evidence="1" key="1">
    <citation type="submission" date="2019-05" db="EMBL/GenBank/DDBJ databases">
        <title>Methanoculleus sp. FWC-SCC1, a methanogenic archaeon isolated from deep marine cold seep.</title>
        <authorList>
            <person name="Chen Y.-W."/>
            <person name="Chen S.-C."/>
            <person name="Teng N.-H."/>
            <person name="Lai M.-C."/>
        </authorList>
    </citation>
    <scope>NUCLEOTIDE SEQUENCE</scope>
    <source>
        <strain evidence="1">FWC-SCC1</strain>
    </source>
</reference>
<accession>A0ABT8M7F3</accession>
<sequence>MRIGYVLLIVLTVAGLLGGATVALFAPHGADQGARQIQNASAGASDADLLELPFPVNLFTAVLPPGDEPADNVTFIPEENSSLPLSGDDALAALISDTGISLPALSVQTIHAVYYGDAGSLADSAEELSALSASALSDAEDCDVSPGNESVREEYMAAMEEFLAAGDLLAGMASPDRAAIETAFDHIALGTERLREAMRLYNEELIAIPAEPSLLLVEPEPSPTPAYPDALGLMERHCHEYPSGKGSNVLSLIVDSTEERHVFTAKDGSRKRFEAESGRTYLLVVIRSAHIGFRGDGKSSSIRLPAPSAFTLLYGGESYTLMTGIPTATSEGETYTGGVLAIEETDTGYLFFDVPDSLNTSEAYLKANLGTAAPVWRLEPLR</sequence>
<evidence type="ECO:0000313" key="2">
    <source>
        <dbReference type="Proteomes" id="UP001168338"/>
    </source>
</evidence>
<evidence type="ECO:0000313" key="1">
    <source>
        <dbReference type="EMBL" id="MDN7023864.1"/>
    </source>
</evidence>
<dbReference type="Proteomes" id="UP001168338">
    <property type="component" value="Unassembled WGS sequence"/>
</dbReference>
<organism evidence="1 2">
    <name type="scientific">Methanoculleus frigidifontis</name>
    <dbReference type="NCBI Taxonomy" id="2584085"/>
    <lineage>
        <taxon>Archaea</taxon>
        <taxon>Methanobacteriati</taxon>
        <taxon>Methanobacteriota</taxon>
        <taxon>Stenosarchaea group</taxon>
        <taxon>Methanomicrobia</taxon>
        <taxon>Methanomicrobiales</taxon>
        <taxon>Methanomicrobiaceae</taxon>
        <taxon>Methanoculleus</taxon>
    </lineage>
</organism>
<name>A0ABT8M7F3_9EURY</name>
<gene>
    <name evidence="1" type="ORF">FGU65_02980</name>
</gene>